<sequence length="233" mass="25545">MIAGSWATLVGLSVLLARSGSASAGAEWTFFDNECYGTPSGEETFQMNFLGTSPQYTFPGGHFVEVGDACGPGNCFAITYNDECNACLVKYGSGCYNIDLGWEPTSFMACYVFALIWDHRLRKGLRLPELAQVACSVEPIIKNVMKNAPSADFVPNMNETVNMAPCSNGEVGHFTGHPLVTIFWILSLKSKQNLREVKVKLSSAWEILHLRNIQTGSKDIDNSNPFKECAYST</sequence>
<evidence type="ECO:0000256" key="1">
    <source>
        <dbReference type="SAM" id="SignalP"/>
    </source>
</evidence>
<dbReference type="GeneID" id="31005075"/>
<keyword evidence="1" id="KW-0732">Signal</keyword>
<dbReference type="OrthoDB" id="10494243at2759"/>
<evidence type="ECO:0000313" key="3">
    <source>
        <dbReference type="Proteomes" id="UP000214365"/>
    </source>
</evidence>
<dbReference type="AlphaFoldDB" id="A0A225AE18"/>
<feature type="signal peptide" evidence="1">
    <location>
        <begin position="1"/>
        <end position="24"/>
    </location>
</feature>
<dbReference type="RefSeq" id="XP_020119582.1">
    <property type="nucleotide sequence ID" value="XM_020267628.1"/>
</dbReference>
<accession>A0A225AE18</accession>
<feature type="chain" id="PRO_5012488583" evidence="1">
    <location>
        <begin position="25"/>
        <end position="233"/>
    </location>
</feature>
<evidence type="ECO:0000313" key="2">
    <source>
        <dbReference type="EMBL" id="OKL59461.1"/>
    </source>
</evidence>
<comment type="caution">
    <text evidence="2">The sequence shown here is derived from an EMBL/GenBank/DDBJ whole genome shotgun (WGS) entry which is preliminary data.</text>
</comment>
<dbReference type="Proteomes" id="UP000214365">
    <property type="component" value="Unassembled WGS sequence"/>
</dbReference>
<organism evidence="2 3">
    <name type="scientific">Talaromyces atroroseus</name>
    <dbReference type="NCBI Taxonomy" id="1441469"/>
    <lineage>
        <taxon>Eukaryota</taxon>
        <taxon>Fungi</taxon>
        <taxon>Dikarya</taxon>
        <taxon>Ascomycota</taxon>
        <taxon>Pezizomycotina</taxon>
        <taxon>Eurotiomycetes</taxon>
        <taxon>Eurotiomycetidae</taxon>
        <taxon>Eurotiales</taxon>
        <taxon>Trichocomaceae</taxon>
        <taxon>Talaromyces</taxon>
        <taxon>Talaromyces sect. Trachyspermi</taxon>
    </lineage>
</organism>
<proteinExistence type="predicted"/>
<protein>
    <submittedName>
        <fullName evidence="2">Uncharacterized protein</fullName>
    </submittedName>
</protein>
<gene>
    <name evidence="2" type="ORF">UA08_05319</name>
</gene>
<dbReference type="EMBL" id="LFMY01000007">
    <property type="protein sequence ID" value="OKL59461.1"/>
    <property type="molecule type" value="Genomic_DNA"/>
</dbReference>
<reference evidence="2 3" key="1">
    <citation type="submission" date="2015-06" db="EMBL/GenBank/DDBJ databases">
        <title>Talaromyces atroroseus IBT 11181 draft genome.</title>
        <authorList>
            <person name="Rasmussen K.B."/>
            <person name="Rasmussen S."/>
            <person name="Petersen B."/>
            <person name="Sicheritz-Ponten T."/>
            <person name="Mortensen U.H."/>
            <person name="Thrane U."/>
        </authorList>
    </citation>
    <scope>NUCLEOTIDE SEQUENCE [LARGE SCALE GENOMIC DNA]</scope>
    <source>
        <strain evidence="2 3">IBT 11181</strain>
    </source>
</reference>
<name>A0A225AE18_TALAT</name>
<keyword evidence="3" id="KW-1185">Reference proteome</keyword>